<evidence type="ECO:0000313" key="6">
    <source>
        <dbReference type="Proteomes" id="UP001258017"/>
    </source>
</evidence>
<dbReference type="PANTHER" id="PTHR46298">
    <property type="entry name" value="ANDROGLOBIN"/>
    <property type="match status" value="1"/>
</dbReference>
<dbReference type="Proteomes" id="UP001258017">
    <property type="component" value="Unassembled WGS sequence"/>
</dbReference>
<feature type="domain" description="Calpain catalytic" evidence="3">
    <location>
        <begin position="139"/>
        <end position="191"/>
    </location>
</feature>
<evidence type="ECO:0000259" key="3">
    <source>
        <dbReference type="PROSITE" id="PS50203"/>
    </source>
</evidence>
<dbReference type="PROSITE" id="PS50203">
    <property type="entry name" value="CALPAIN_CAT"/>
    <property type="match status" value="1"/>
</dbReference>
<dbReference type="PROSITE" id="PS52042">
    <property type="entry name" value="GLOBIN_CP_ADGB"/>
    <property type="match status" value="1"/>
</dbReference>
<dbReference type="PANTHER" id="PTHR46298:SF1">
    <property type="entry name" value="ANDROGLOBIN"/>
    <property type="match status" value="1"/>
</dbReference>
<evidence type="ECO:0000256" key="1">
    <source>
        <dbReference type="PROSITE-ProRule" id="PRU00239"/>
    </source>
</evidence>
<evidence type="ECO:0008006" key="7">
    <source>
        <dbReference type="Google" id="ProtNLM"/>
    </source>
</evidence>
<feature type="compositionally biased region" description="Basic and acidic residues" evidence="2">
    <location>
        <begin position="248"/>
        <end position="263"/>
    </location>
</feature>
<reference evidence="5" key="1">
    <citation type="submission" date="2021-08" db="EMBL/GenBank/DDBJ databases">
        <authorList>
            <person name="Misof B."/>
            <person name="Oliver O."/>
            <person name="Podsiadlowski L."/>
            <person name="Donath A."/>
            <person name="Peters R."/>
            <person name="Mayer C."/>
            <person name="Rust J."/>
            <person name="Gunkel S."/>
            <person name="Lesny P."/>
            <person name="Martin S."/>
            <person name="Oeyen J.P."/>
            <person name="Petersen M."/>
            <person name="Panagiotis P."/>
            <person name="Wilbrandt J."/>
            <person name="Tanja T."/>
        </authorList>
    </citation>
    <scope>NUCLEOTIDE SEQUENCE</scope>
    <source>
        <strain evidence="5">GBR_01_08_01A</strain>
        <tissue evidence="5">Thorax + abdomen</tissue>
    </source>
</reference>
<dbReference type="InterPro" id="IPR038765">
    <property type="entry name" value="Papain-like_cys_pep_sf"/>
</dbReference>
<name>A0AAD9RJM0_9HYME</name>
<keyword evidence="6" id="KW-1185">Reference proteome</keyword>
<evidence type="ECO:0000313" key="5">
    <source>
        <dbReference type="EMBL" id="KAK2580944.1"/>
    </source>
</evidence>
<accession>A0AAD9RJM0</accession>
<dbReference type="EMBL" id="JAIFRP010000045">
    <property type="protein sequence ID" value="KAK2580944.1"/>
    <property type="molecule type" value="Genomic_DNA"/>
</dbReference>
<feature type="region of interest" description="Disordered" evidence="2">
    <location>
        <begin position="375"/>
        <end position="402"/>
    </location>
</feature>
<dbReference type="GO" id="GO:0004198">
    <property type="term" value="F:calcium-dependent cysteine-type endopeptidase activity"/>
    <property type="evidence" value="ECO:0007669"/>
    <property type="project" value="InterPro"/>
</dbReference>
<dbReference type="InterPro" id="IPR053033">
    <property type="entry name" value="Androglobin-like"/>
</dbReference>
<feature type="region of interest" description="Disordered" evidence="2">
    <location>
        <begin position="248"/>
        <end position="278"/>
    </location>
</feature>
<protein>
    <recommendedName>
        <fullName evidence="7">Androglobin</fullName>
    </recommendedName>
</protein>
<dbReference type="InterPro" id="IPR001300">
    <property type="entry name" value="Peptidase_C2_calpain_cat"/>
</dbReference>
<dbReference type="SMART" id="SM00230">
    <property type="entry name" value="CysPc"/>
    <property type="match status" value="1"/>
</dbReference>
<organism evidence="5 6">
    <name type="scientific">Odynerus spinipes</name>
    <dbReference type="NCBI Taxonomy" id="1348599"/>
    <lineage>
        <taxon>Eukaryota</taxon>
        <taxon>Metazoa</taxon>
        <taxon>Ecdysozoa</taxon>
        <taxon>Arthropoda</taxon>
        <taxon>Hexapoda</taxon>
        <taxon>Insecta</taxon>
        <taxon>Pterygota</taxon>
        <taxon>Neoptera</taxon>
        <taxon>Endopterygota</taxon>
        <taxon>Hymenoptera</taxon>
        <taxon>Apocrita</taxon>
        <taxon>Aculeata</taxon>
        <taxon>Vespoidea</taxon>
        <taxon>Vespidae</taxon>
        <taxon>Eumeninae</taxon>
        <taxon>Odynerus</taxon>
    </lineage>
</organism>
<dbReference type="Pfam" id="PF22068">
    <property type="entry name" value="Androglobin_II"/>
    <property type="match status" value="1"/>
</dbReference>
<dbReference type="CDD" id="cd22307">
    <property type="entry name" value="Adgb_C_mid-like"/>
    <property type="match status" value="1"/>
</dbReference>
<dbReference type="Pfam" id="PF22069">
    <property type="entry name" value="Androglobin_IV"/>
    <property type="match status" value="1"/>
</dbReference>
<reference evidence="5" key="2">
    <citation type="journal article" date="2023" name="Commun. Biol.">
        <title>Intrasexual cuticular hydrocarbon dimorphism in a wasp sheds light on hydrocarbon biosynthesis genes in Hymenoptera.</title>
        <authorList>
            <person name="Moris V.C."/>
            <person name="Podsiadlowski L."/>
            <person name="Martin S."/>
            <person name="Oeyen J.P."/>
            <person name="Donath A."/>
            <person name="Petersen M."/>
            <person name="Wilbrandt J."/>
            <person name="Misof B."/>
            <person name="Liedtke D."/>
            <person name="Thamm M."/>
            <person name="Scheiner R."/>
            <person name="Schmitt T."/>
            <person name="Niehuis O."/>
        </authorList>
    </citation>
    <scope>NUCLEOTIDE SEQUENCE</scope>
    <source>
        <strain evidence="5">GBR_01_08_01A</strain>
    </source>
</reference>
<comment type="caution">
    <text evidence="5">The sequence shown here is derived from an EMBL/GenBank/DDBJ whole genome shotgun (WGS) entry which is preliminary data.</text>
</comment>
<gene>
    <name evidence="5" type="ORF">KPH14_006010</name>
</gene>
<dbReference type="InterPro" id="IPR057249">
    <property type="entry name" value="Globin_CP_ADGB"/>
</dbReference>
<dbReference type="InterPro" id="IPR054094">
    <property type="entry name" value="Androglobin_IV"/>
</dbReference>
<feature type="compositionally biased region" description="Basic and acidic residues" evidence="2">
    <location>
        <begin position="375"/>
        <end position="396"/>
    </location>
</feature>
<sequence>MSFRSRKLADSDFNVDSHRSVSIRWPEWTDAELNNEKWALPKNSEDGLFQDMESTPMPPSLEPYEWIRARYLKDITFVRWFISSVMNLRYCGKNGLEVSQESEKFFWNGRQECWQGWMYIYSNNKAGRGAHRPVVNPHGKYVVRLYFLGCWRRVVVDDLMPVDKDGNPLLPCTVNNSELWPMLLAKALLKIASLSWTQRREIVDFNPIVCLTGWICLPLSVMHLSPRDKWEFLLKYAEHFEWTNKELKSENEAERDEKKEKSTQKKKKGKSGVKGLKLPDKPRPITLFLDLEDMKGVTLETVPGLSPCWSHSVHVVQSRDLPLDPKDVKPPLAKWKEHRWINWAIDRGLLDPVEHFVPMRCLKIVSALRKCKDQMPKTSVHRESDRERDTRKRKESQNASTKKTKEVVLDEIDFWVDFNKIAPYVKIIYLFYKPEYFEYTLRISDSYGLDDRRRNVSAKEMKKGSKKSAPSEIVFIDHSKFINTCSWPRSTERSRNESLYLFCDSVEEKFCLINFSTVSFSRLLPNSEEIGDPTSVRSSLGEASYLVIERHSWFFRPSEADSLMSTSTSGNKSSVLELEPGRHLLRIYCRSESPCYASISSDTIFHVGDRFRMHGLMITESERIDIIAKNISNSIAKAFVSFGSKDSSSSMSTFYRSYMPDLSNVSETKDRVLFKQIHEYFIEELVQLIRKIFPSKDIPDVLFALRTFFLNPTIGLERHDTSLIVLKTFKEISVPSLKLLPYDRVPSSNGHDSGESIEGEMIWIDYDRAASLIQSFFKMVVVKRCKERHDASHKDHSRILTTLMSIAELFDYSKSESLANLLLRNVLWKNDKFSEVYPCFGDFQYVLQVQECKGILSNIKAEQWIPVTRLIINAPENETIFGAIQLFTNLPSYHLRVFDNETGQEMLRLVNNVAPSNYPHTKLGYTLFSYGWSDSQRPRDTDWVLHFLIMKGKPMFYQLGDGEPISVNTRIPLLMIEESSNTYIPNPLNIISKWIVNITRDTVLSFRLKTSYELVRTKLKIVDEKENILFEVEGGSVLCIPVLYLRFEPNDDEDLHTTYYVEASVLDNSWPLTDIEWSVVMEAKGKTGKLVRIKSSTASSLRIHKSETLKSKRASKLQVDQQQLEPPYWKFQAVIDADSGAEIIQDQRREKEIAAMKEAWAADDPERPQRGRDLREAFLNAHALPRSLSFELDARMSSKMMRYEEQESSLEFDVCGRLSTVRKSSIRTLKQPRSRSFGLPPLDLSIYERTDEKVMDRRVRSGSEQELLKEKRYVDVLDFFHSHDRFLRRLSDRTFKQVRKYEKSLNTHEENFSQRRAQLEEAYEIRTTYIASIKSTDKPKRVRG</sequence>
<feature type="domain" description="Globin" evidence="4">
    <location>
        <begin position="598"/>
        <end position="829"/>
    </location>
</feature>
<evidence type="ECO:0000256" key="2">
    <source>
        <dbReference type="SAM" id="MobiDB-lite"/>
    </source>
</evidence>
<dbReference type="GO" id="GO:0006508">
    <property type="term" value="P:proteolysis"/>
    <property type="evidence" value="ECO:0007669"/>
    <property type="project" value="InterPro"/>
</dbReference>
<comment type="caution">
    <text evidence="1">Lacks conserved residue(s) required for the propagation of feature annotation.</text>
</comment>
<evidence type="ECO:0000259" key="4">
    <source>
        <dbReference type="PROSITE" id="PS52042"/>
    </source>
</evidence>
<dbReference type="SUPFAM" id="SSF54001">
    <property type="entry name" value="Cysteine proteinases"/>
    <property type="match status" value="1"/>
</dbReference>
<proteinExistence type="predicted"/>
<dbReference type="InterPro" id="IPR054093">
    <property type="entry name" value="Androglobin_II"/>
</dbReference>
<dbReference type="Pfam" id="PF00648">
    <property type="entry name" value="Peptidase_C2"/>
    <property type="match status" value="1"/>
</dbReference>